<keyword evidence="1" id="KW-0472">Membrane</keyword>
<dbReference type="AlphaFoldDB" id="A0A942UVJ5"/>
<dbReference type="Proteomes" id="UP000676456">
    <property type="component" value="Unassembled WGS sequence"/>
</dbReference>
<evidence type="ECO:0000256" key="1">
    <source>
        <dbReference type="SAM" id="Phobius"/>
    </source>
</evidence>
<name>A0A942UVJ5_9BACI</name>
<organism evidence="2 3">
    <name type="scientific">Lederbergia citrea</name>
    <dbReference type="NCBI Taxonomy" id="2833581"/>
    <lineage>
        <taxon>Bacteria</taxon>
        <taxon>Bacillati</taxon>
        <taxon>Bacillota</taxon>
        <taxon>Bacilli</taxon>
        <taxon>Bacillales</taxon>
        <taxon>Bacillaceae</taxon>
        <taxon>Lederbergia</taxon>
    </lineage>
</organism>
<gene>
    <name evidence="2" type="ORF">KHA91_18415</name>
</gene>
<feature type="transmembrane region" description="Helical" evidence="1">
    <location>
        <begin position="34"/>
        <end position="54"/>
    </location>
</feature>
<proteinExistence type="predicted"/>
<dbReference type="EMBL" id="JAGYPN010000004">
    <property type="protein sequence ID" value="MBS4224689.1"/>
    <property type="molecule type" value="Genomic_DNA"/>
</dbReference>
<protein>
    <submittedName>
        <fullName evidence="2">Uncharacterized protein</fullName>
    </submittedName>
</protein>
<keyword evidence="1" id="KW-1133">Transmembrane helix</keyword>
<sequence length="73" mass="8343">MMGDKAKYGVGIDYGYGIMQFKTVPLLTPKLFNVWGHAGGTGAYMFVLLMTFLMKKTRKRFDFFPFFTPTMSP</sequence>
<keyword evidence="1" id="KW-0812">Transmembrane</keyword>
<reference evidence="2 3" key="1">
    <citation type="submission" date="2021-05" db="EMBL/GenBank/DDBJ databases">
        <title>Novel Bacillus species.</title>
        <authorList>
            <person name="Liu G."/>
        </authorList>
    </citation>
    <scope>NUCLEOTIDE SEQUENCE [LARGE SCALE GENOMIC DNA]</scope>
    <source>
        <strain evidence="2 3">FJAT-49682</strain>
    </source>
</reference>
<dbReference type="RefSeq" id="WP_213099730.1">
    <property type="nucleotide sequence ID" value="NZ_JAGYPK010000004.1"/>
</dbReference>
<keyword evidence="3" id="KW-1185">Reference proteome</keyword>
<comment type="caution">
    <text evidence="2">The sequence shown here is derived from an EMBL/GenBank/DDBJ whole genome shotgun (WGS) entry which is preliminary data.</text>
</comment>
<evidence type="ECO:0000313" key="3">
    <source>
        <dbReference type="Proteomes" id="UP000676456"/>
    </source>
</evidence>
<accession>A0A942UVJ5</accession>
<evidence type="ECO:0000313" key="2">
    <source>
        <dbReference type="EMBL" id="MBS4224689.1"/>
    </source>
</evidence>